<proteinExistence type="predicted"/>
<dbReference type="Proteomes" id="UP000015100">
    <property type="component" value="Unassembled WGS sequence"/>
</dbReference>
<dbReference type="AlphaFoldDB" id="S8ARE2"/>
<reference evidence="2 3" key="1">
    <citation type="journal article" date="2013" name="PLoS Genet.">
        <title>Genomic mechanisms accounting for the adaptation to parasitism in nematode-trapping fungi.</title>
        <authorList>
            <person name="Meerupati T."/>
            <person name="Andersson K.M."/>
            <person name="Friman E."/>
            <person name="Kumar D."/>
            <person name="Tunlid A."/>
            <person name="Ahren D."/>
        </authorList>
    </citation>
    <scope>NUCLEOTIDE SEQUENCE [LARGE SCALE GENOMIC DNA]</scope>
    <source>
        <strain evidence="2 3">CBS 200.50</strain>
    </source>
</reference>
<dbReference type="SUPFAM" id="SSF48029">
    <property type="entry name" value="FliG"/>
    <property type="match status" value="1"/>
</dbReference>
<keyword evidence="3" id="KW-1185">Reference proteome</keyword>
<feature type="domain" description="F-box" evidence="1">
    <location>
        <begin position="153"/>
        <end position="194"/>
    </location>
</feature>
<accession>S8ARE2</accession>
<dbReference type="EMBL" id="AQGS01000013">
    <property type="protein sequence ID" value="EPS45550.1"/>
    <property type="molecule type" value="Genomic_DNA"/>
</dbReference>
<evidence type="ECO:0000313" key="3">
    <source>
        <dbReference type="Proteomes" id="UP000015100"/>
    </source>
</evidence>
<dbReference type="InterPro" id="IPR001810">
    <property type="entry name" value="F-box_dom"/>
</dbReference>
<name>S8ARE2_DACHA</name>
<dbReference type="OrthoDB" id="550575at2759"/>
<dbReference type="OMA" id="HFQTETI"/>
<dbReference type="CDD" id="cd09917">
    <property type="entry name" value="F-box_SF"/>
    <property type="match status" value="1"/>
</dbReference>
<gene>
    <name evidence="2" type="ORF">H072_479</name>
</gene>
<protein>
    <recommendedName>
        <fullName evidence="1">F-box domain-containing protein</fullName>
    </recommendedName>
</protein>
<dbReference type="InterPro" id="IPR036047">
    <property type="entry name" value="F-box-like_dom_sf"/>
</dbReference>
<comment type="caution">
    <text evidence="2">The sequence shown here is derived from an EMBL/GenBank/DDBJ whole genome shotgun (WGS) entry which is preliminary data.</text>
</comment>
<evidence type="ECO:0000259" key="1">
    <source>
        <dbReference type="SMART" id="SM00256"/>
    </source>
</evidence>
<dbReference type="Pfam" id="PF12937">
    <property type="entry name" value="F-box-like"/>
    <property type="match status" value="1"/>
</dbReference>
<dbReference type="HOGENOM" id="CLU_642457_0_0_1"/>
<organism evidence="2 3">
    <name type="scientific">Dactylellina haptotyla (strain CBS 200.50)</name>
    <name type="common">Nematode-trapping fungus</name>
    <name type="synonym">Monacrosporium haptotylum</name>
    <dbReference type="NCBI Taxonomy" id="1284197"/>
    <lineage>
        <taxon>Eukaryota</taxon>
        <taxon>Fungi</taxon>
        <taxon>Dikarya</taxon>
        <taxon>Ascomycota</taxon>
        <taxon>Pezizomycotina</taxon>
        <taxon>Orbiliomycetes</taxon>
        <taxon>Orbiliales</taxon>
        <taxon>Orbiliaceae</taxon>
        <taxon>Dactylellina</taxon>
    </lineage>
</organism>
<sequence length="493" mass="53975">MATAFFSSWSATSLNATATIFRALPVNAQMGILSTALARNETLNANSEAILNVLRALPSDVQGEVLSHLTNCTAQLSNCQNTFDAIGCVLENLPASTQAKVLANLPIVKQHFQTETISPEVQEEILANLNTLREQLADCKTNSELIASILGSLPTEMQARILSNLPTIKEQLSLSTLSVELQEEITSSLYNLKDKLVSNPERSVAIGLKSKDLVDAESPLPLPAEIQIQILGHLPTLKEQLSASQVCKYWRQLVLFCKQTRAARYVQVSDTFEVHSLVGQPGICLGCHAKDGMVIQYLSANIPGTETPWADISEYSFIDEPLFAPLGQAGVEESDISSGIRQIVFTVKFMLDHEDSLLPLGQIPFQIERTTTIKTFIDTITVKVQALLTDRNVVSDVPHRISLRKTHGTLGDVTLVASIATNPKPGDRPGLPQFVAQDGKWKKGWVSPTRVPARLRAISEGPPKRKLPNLSAAEFFRQLEANSLNDGRQLRPM</sequence>
<reference evidence="3" key="2">
    <citation type="submission" date="2013-04" db="EMBL/GenBank/DDBJ databases">
        <title>Genomic mechanisms accounting for the adaptation to parasitism in nematode-trapping fungi.</title>
        <authorList>
            <person name="Ahren D.G."/>
        </authorList>
    </citation>
    <scope>NUCLEOTIDE SEQUENCE [LARGE SCALE GENOMIC DNA]</scope>
    <source>
        <strain evidence="3">CBS 200.50</strain>
    </source>
</reference>
<dbReference type="Gene3D" id="1.20.1280.50">
    <property type="match status" value="1"/>
</dbReference>
<dbReference type="SMART" id="SM00256">
    <property type="entry name" value="FBOX"/>
    <property type="match status" value="2"/>
</dbReference>
<evidence type="ECO:0000313" key="2">
    <source>
        <dbReference type="EMBL" id="EPS45550.1"/>
    </source>
</evidence>
<feature type="domain" description="F-box" evidence="1">
    <location>
        <begin position="222"/>
        <end position="264"/>
    </location>
</feature>
<dbReference type="SUPFAM" id="SSF81383">
    <property type="entry name" value="F-box domain"/>
    <property type="match status" value="1"/>
</dbReference>
<dbReference type="InterPro" id="IPR011002">
    <property type="entry name" value="FliG_a-hlx"/>
</dbReference>